<dbReference type="RefSeq" id="WP_175157904.1">
    <property type="nucleotide sequence ID" value="NZ_CADIKI010000001.1"/>
</dbReference>
<accession>A0A6J5FDC5</accession>
<dbReference type="Proteomes" id="UP000494252">
    <property type="component" value="Unassembled WGS sequence"/>
</dbReference>
<dbReference type="Gene3D" id="1.20.5.440">
    <property type="entry name" value="ATP synthase delta/epsilon subunit, C-terminal domain"/>
    <property type="match status" value="2"/>
</dbReference>
<dbReference type="Gene3D" id="2.60.120.10">
    <property type="entry name" value="Jelly Rolls"/>
    <property type="match status" value="1"/>
</dbReference>
<dbReference type="InterPro" id="IPR011051">
    <property type="entry name" value="RmlC_Cupin_sf"/>
</dbReference>
<dbReference type="SUPFAM" id="SSF51182">
    <property type="entry name" value="RmlC-like cupins"/>
    <property type="match status" value="1"/>
</dbReference>
<keyword evidence="3 7" id="KW-0223">Dioxygenase</keyword>
<dbReference type="Pfam" id="PF05995">
    <property type="entry name" value="CDO_I"/>
    <property type="match status" value="1"/>
</dbReference>
<evidence type="ECO:0000256" key="1">
    <source>
        <dbReference type="ARBA" id="ARBA00006622"/>
    </source>
</evidence>
<sequence length="219" mass="24164">MTQMLRPDRLRVFVGRIASLVDEAAHDDATHESLDALQNETRKEARLLEAGAAALRELIAHDDWLPDAFAQPHPERYQQFLLHADSRQRFSIVSFVWGPGQATPVHDHTVWGLIGVLRGAEIAQTYRIREGGALIEHGAPQRLEQGAVDAVSPRIGDIHRVSNAFDDRASISIHVYGGNIGAVTRSVYTGDAGRKTFISGYSNDVLPNIWNVSKESLTP</sequence>
<protein>
    <submittedName>
        <fullName evidence="7">3-mercaptopropionate dioxygenase</fullName>
        <ecNumber evidence="7">1.13.11.-</ecNumber>
    </submittedName>
</protein>
<evidence type="ECO:0000256" key="5">
    <source>
        <dbReference type="ARBA" id="ARBA00023004"/>
    </source>
</evidence>
<feature type="binding site" evidence="6">
    <location>
        <position position="159"/>
    </location>
    <ligand>
        <name>Fe cation</name>
        <dbReference type="ChEBI" id="CHEBI:24875"/>
        <note>catalytic</note>
    </ligand>
</feature>
<comment type="similarity">
    <text evidence="1">Belongs to the cysteine dioxygenase family.</text>
</comment>
<name>A0A6J5FDC5_9BURK</name>
<dbReference type="AlphaFoldDB" id="A0A6J5FDC5"/>
<dbReference type="GO" id="GO:0016702">
    <property type="term" value="F:oxidoreductase activity, acting on single donors with incorporation of molecular oxygen, incorporation of two atoms of oxygen"/>
    <property type="evidence" value="ECO:0007669"/>
    <property type="project" value="InterPro"/>
</dbReference>
<evidence type="ECO:0000313" key="8">
    <source>
        <dbReference type="Proteomes" id="UP000494252"/>
    </source>
</evidence>
<evidence type="ECO:0000256" key="3">
    <source>
        <dbReference type="ARBA" id="ARBA00022964"/>
    </source>
</evidence>
<feature type="binding site" evidence="6">
    <location>
        <position position="108"/>
    </location>
    <ligand>
        <name>Fe cation</name>
        <dbReference type="ChEBI" id="CHEBI:24875"/>
        <note>catalytic</note>
    </ligand>
</feature>
<organism evidence="7 8">
    <name type="scientific">Paraburkholderia fynbosensis</name>
    <dbReference type="NCBI Taxonomy" id="1200993"/>
    <lineage>
        <taxon>Bacteria</taxon>
        <taxon>Pseudomonadati</taxon>
        <taxon>Pseudomonadota</taxon>
        <taxon>Betaproteobacteria</taxon>
        <taxon>Burkholderiales</taxon>
        <taxon>Burkholderiaceae</taxon>
        <taxon>Paraburkholderia</taxon>
    </lineage>
</organism>
<gene>
    <name evidence="7" type="ORF">LMG27177_00489</name>
</gene>
<evidence type="ECO:0000256" key="2">
    <source>
        <dbReference type="ARBA" id="ARBA00022723"/>
    </source>
</evidence>
<proteinExistence type="inferred from homology"/>
<keyword evidence="4 7" id="KW-0560">Oxidoreductase</keyword>
<evidence type="ECO:0000313" key="7">
    <source>
        <dbReference type="EMBL" id="CAB3777940.1"/>
    </source>
</evidence>
<dbReference type="GO" id="GO:0008198">
    <property type="term" value="F:ferrous iron binding"/>
    <property type="evidence" value="ECO:0007669"/>
    <property type="project" value="TreeGrafter"/>
</dbReference>
<dbReference type="CDD" id="cd10548">
    <property type="entry name" value="cupin_CDO"/>
    <property type="match status" value="1"/>
</dbReference>
<dbReference type="PANTHER" id="PTHR12918">
    <property type="entry name" value="CYSTEINE DIOXYGENASE"/>
    <property type="match status" value="1"/>
</dbReference>
<evidence type="ECO:0000256" key="6">
    <source>
        <dbReference type="PIRSR" id="PIRSR610300-51"/>
    </source>
</evidence>
<evidence type="ECO:0000256" key="4">
    <source>
        <dbReference type="ARBA" id="ARBA00023002"/>
    </source>
</evidence>
<dbReference type="InterPro" id="IPR010300">
    <property type="entry name" value="CDO_1"/>
</dbReference>
<feature type="binding site" evidence="6">
    <location>
        <position position="106"/>
    </location>
    <ligand>
        <name>Fe cation</name>
        <dbReference type="ChEBI" id="CHEBI:24875"/>
        <note>catalytic</note>
    </ligand>
</feature>
<keyword evidence="8" id="KW-1185">Reference proteome</keyword>
<dbReference type="PANTHER" id="PTHR12918:SF1">
    <property type="entry name" value="CYSTEINE DIOXYGENASE TYPE 1"/>
    <property type="match status" value="1"/>
</dbReference>
<keyword evidence="5 6" id="KW-0408">Iron</keyword>
<dbReference type="InterPro" id="IPR014710">
    <property type="entry name" value="RmlC-like_jellyroll"/>
</dbReference>
<keyword evidence="2 6" id="KW-0479">Metal-binding</keyword>
<dbReference type="EMBL" id="CADIKI010000001">
    <property type="protein sequence ID" value="CAB3777940.1"/>
    <property type="molecule type" value="Genomic_DNA"/>
</dbReference>
<reference evidence="7 8" key="1">
    <citation type="submission" date="2020-04" db="EMBL/GenBank/DDBJ databases">
        <authorList>
            <person name="De Canck E."/>
        </authorList>
    </citation>
    <scope>NUCLEOTIDE SEQUENCE [LARGE SCALE GENOMIC DNA]</scope>
    <source>
        <strain evidence="7 8">LMG 27177</strain>
    </source>
</reference>
<dbReference type="EC" id="1.13.11.-" evidence="7"/>